<dbReference type="PANTHER" id="PTHR43849:SF2">
    <property type="entry name" value="BLL3936 PROTEIN"/>
    <property type="match status" value="1"/>
</dbReference>
<evidence type="ECO:0000256" key="3">
    <source>
        <dbReference type="SAM" id="Phobius"/>
    </source>
</evidence>
<feature type="transmembrane region" description="Helical" evidence="3">
    <location>
        <begin position="657"/>
        <end position="676"/>
    </location>
</feature>
<feature type="transmembrane region" description="Helical" evidence="3">
    <location>
        <begin position="207"/>
        <end position="229"/>
    </location>
</feature>
<dbReference type="Pfam" id="PF06808">
    <property type="entry name" value="DctM"/>
    <property type="match status" value="1"/>
</dbReference>
<dbReference type="InterPro" id="IPR011853">
    <property type="entry name" value="TRAP_DctM-Dct_fused"/>
</dbReference>
<feature type="transmembrane region" description="Helical" evidence="3">
    <location>
        <begin position="96"/>
        <end position="116"/>
    </location>
</feature>
<dbReference type="PANTHER" id="PTHR43849">
    <property type="entry name" value="BLL3936 PROTEIN"/>
    <property type="match status" value="1"/>
</dbReference>
<keyword evidence="1" id="KW-0997">Cell inner membrane</keyword>
<evidence type="ECO:0000313" key="5">
    <source>
        <dbReference type="EMBL" id="REC58486.1"/>
    </source>
</evidence>
<feature type="transmembrane region" description="Helical" evidence="3">
    <location>
        <begin position="66"/>
        <end position="84"/>
    </location>
</feature>
<comment type="function">
    <text evidence="1">Part of the tripartite ATP-independent periplasmic (TRAP) transport system.</text>
</comment>
<feature type="transmembrane region" description="Helical" evidence="3">
    <location>
        <begin position="399"/>
        <end position="419"/>
    </location>
</feature>
<keyword evidence="6" id="KW-1185">Reference proteome</keyword>
<keyword evidence="1" id="KW-0813">Transport</keyword>
<dbReference type="InterPro" id="IPR010656">
    <property type="entry name" value="DctM"/>
</dbReference>
<keyword evidence="3" id="KW-0812">Transmembrane</keyword>
<sequence length="690" mass="71883">MTESAPAGAPPGAQGGAGAPPGAQDGPLIPPVGRQPRTVAIAVFLVGIGLSLFQLYGAGIEPLGLFYQRTIHLSFILVLAFLIFPVTGGERPRGPLGWAVDAVFLAAGAASGGYIAWNLDAIINRAGFWSQTDIWMGILATVTVLEACRRAVGLGMTVIGLVAILYALAGSRGELPWLGEWLPGIMEHRGASLERLVGQLYLGQEGIFGLPLGVAATYVFIFVLFGAFLEVTGAGKFFIDLAYAATGKRPGGPAKAAVLASAGMGSISGSAIANVVTTGAFTIPLMKRLGYRRAQAGGIEAAASTGGQITPPLMGAGAFLISEYTRIPYIDIVVLAIFPAVLYLGTVYLFVHIVAMKRGMEGVPQDELPRVARVMADGWQFVIPLVLLVWLLVNNLSPMRVGFWAILTVIGVAGLRACLDIFVFEPRAGRPASLERVKEALTGGVRMILGALALGARNAVAVSMACAVAGIIVGVVGLTGLGLKFSSMMVAFSGGNMLLALILVLIASLVLGMGLPVTAAYIVLIVLVGPALTEEFGVPLLIAHLVVFWYSQDSNVTPPIALAGFAGAAIAGAKPLDTSVQAWKFAKGLYLIPLFMVYNPEIIQGGPVPLVLWTGLTAVLALIAFAAAIEGWLFAPMDPVSRLVAVPATVGLFYPDIRMEIAGAAALAVILGWNWWQGRRGAGQVRPSGA</sequence>
<feature type="region of interest" description="Disordered" evidence="2">
    <location>
        <begin position="1"/>
        <end position="29"/>
    </location>
</feature>
<feature type="transmembrane region" description="Helical" evidence="3">
    <location>
        <begin position="39"/>
        <end position="60"/>
    </location>
</feature>
<accession>A0A3D9BYM6</accession>
<feature type="transmembrane region" description="Helical" evidence="3">
    <location>
        <begin position="495"/>
        <end position="515"/>
    </location>
</feature>
<keyword evidence="3" id="KW-1133">Transmembrane helix</keyword>
<dbReference type="AlphaFoldDB" id="A0A3D9BYM6"/>
<keyword evidence="3" id="KW-0472">Membrane</keyword>
<dbReference type="GO" id="GO:0022857">
    <property type="term" value="F:transmembrane transporter activity"/>
    <property type="evidence" value="ECO:0007669"/>
    <property type="project" value="UniProtKB-UniRule"/>
</dbReference>
<gene>
    <name evidence="5" type="ORF">DRV84_02680</name>
</gene>
<feature type="compositionally biased region" description="Low complexity" evidence="2">
    <location>
        <begin position="1"/>
        <end position="12"/>
    </location>
</feature>
<evidence type="ECO:0000313" key="6">
    <source>
        <dbReference type="Proteomes" id="UP000257131"/>
    </source>
</evidence>
<dbReference type="EMBL" id="QOHR01000002">
    <property type="protein sequence ID" value="REC58486.1"/>
    <property type="molecule type" value="Genomic_DNA"/>
</dbReference>
<keyword evidence="1" id="KW-1003">Cell membrane</keyword>
<evidence type="ECO:0000259" key="4">
    <source>
        <dbReference type="Pfam" id="PF06808"/>
    </source>
</evidence>
<proteinExistence type="predicted"/>
<evidence type="ECO:0000256" key="1">
    <source>
        <dbReference type="RuleBase" id="RU369079"/>
    </source>
</evidence>
<name>A0A3D9BYM6_9RHOB</name>
<evidence type="ECO:0000256" key="2">
    <source>
        <dbReference type="SAM" id="MobiDB-lite"/>
    </source>
</evidence>
<dbReference type="Proteomes" id="UP000257131">
    <property type="component" value="Unassembled WGS sequence"/>
</dbReference>
<protein>
    <submittedName>
        <fullName evidence="5">TRAP transporter permease</fullName>
    </submittedName>
</protein>
<feature type="transmembrane region" description="Helical" evidence="3">
    <location>
        <begin position="152"/>
        <end position="169"/>
    </location>
</feature>
<feature type="transmembrane region" description="Helical" evidence="3">
    <location>
        <begin position="329"/>
        <end position="351"/>
    </location>
</feature>
<organism evidence="5 6">
    <name type="scientific">Rhodosalinus sediminis</name>
    <dbReference type="NCBI Taxonomy" id="1940533"/>
    <lineage>
        <taxon>Bacteria</taxon>
        <taxon>Pseudomonadati</taxon>
        <taxon>Pseudomonadota</taxon>
        <taxon>Alphaproteobacteria</taxon>
        <taxon>Rhodobacterales</taxon>
        <taxon>Paracoccaceae</taxon>
        <taxon>Rhodosalinus</taxon>
    </lineage>
</organism>
<feature type="transmembrane region" description="Helical" evidence="3">
    <location>
        <begin position="610"/>
        <end position="637"/>
    </location>
</feature>
<dbReference type="NCBIfam" id="TIGR02123">
    <property type="entry name" value="TRAP_fused"/>
    <property type="match status" value="1"/>
</dbReference>
<comment type="subcellular location">
    <subcellularLocation>
        <location evidence="1">Cell inner membrane</location>
        <topology evidence="1">Multi-pass membrane protein</topology>
    </subcellularLocation>
</comment>
<feature type="domain" description="TRAP C4-dicarboxylate transport system permease DctM subunit" evidence="4">
    <location>
        <begin position="140"/>
        <end position="601"/>
    </location>
</feature>
<reference evidence="5 6" key="1">
    <citation type="journal article" date="2017" name="Int. J. Syst. Evol. Microbiol.">
        <title>Rhodosalinus sediminis gen. nov., sp. nov., isolated from marine saltern.</title>
        <authorList>
            <person name="Guo L.Y."/>
            <person name="Ling S.K."/>
            <person name="Li C.M."/>
            <person name="Chen G.J."/>
            <person name="Du Z.J."/>
        </authorList>
    </citation>
    <scope>NUCLEOTIDE SEQUENCE [LARGE SCALE GENOMIC DNA]</scope>
    <source>
        <strain evidence="5 6">WDN1C137</strain>
    </source>
</reference>
<dbReference type="RefSeq" id="WP_115978316.1">
    <property type="nucleotide sequence ID" value="NZ_QOHR01000002.1"/>
</dbReference>
<comment type="caution">
    <text evidence="5">The sequence shown here is derived from an EMBL/GenBank/DDBJ whole genome shotgun (WGS) entry which is preliminary data.</text>
</comment>
<feature type="transmembrane region" description="Helical" evidence="3">
    <location>
        <begin position="521"/>
        <end position="549"/>
    </location>
</feature>
<feature type="transmembrane region" description="Helical" evidence="3">
    <location>
        <begin position="462"/>
        <end position="483"/>
    </location>
</feature>
<feature type="transmembrane region" description="Helical" evidence="3">
    <location>
        <begin position="371"/>
        <end position="393"/>
    </location>
</feature>
<dbReference type="GO" id="GO:0005886">
    <property type="term" value="C:plasma membrane"/>
    <property type="evidence" value="ECO:0007669"/>
    <property type="project" value="UniProtKB-SubCell"/>
</dbReference>
<dbReference type="OrthoDB" id="9759894at2"/>